<dbReference type="SUPFAM" id="SSF140453">
    <property type="entry name" value="EsxAB dimer-like"/>
    <property type="match status" value="1"/>
</dbReference>
<sequence>MSGEIEVSFEQLGNTAEKVRATTTELERLLGDLKANLAPTAATWSGKASEAWQVHQQRWDSSYGDLKGVLGQIGRALESANQNYQDAESRNVKRWG</sequence>
<protein>
    <recommendedName>
        <fullName evidence="1">ESAT-6-like protein</fullName>
    </recommendedName>
</protein>
<comment type="similarity">
    <text evidence="1">Belongs to the WXG100 family.</text>
</comment>
<gene>
    <name evidence="2" type="ORF">HNR67_001279</name>
</gene>
<dbReference type="EMBL" id="JACHMH010000001">
    <property type="protein sequence ID" value="MBB4675161.1"/>
    <property type="molecule type" value="Genomic_DNA"/>
</dbReference>
<reference evidence="2 3" key="1">
    <citation type="submission" date="2020-08" db="EMBL/GenBank/DDBJ databases">
        <title>Sequencing the genomes of 1000 actinobacteria strains.</title>
        <authorList>
            <person name="Klenk H.-P."/>
        </authorList>
    </citation>
    <scope>NUCLEOTIDE SEQUENCE [LARGE SCALE GENOMIC DNA]</scope>
    <source>
        <strain evidence="2 3">DSM 44230</strain>
    </source>
</reference>
<keyword evidence="3" id="KW-1185">Reference proteome</keyword>
<evidence type="ECO:0000256" key="1">
    <source>
        <dbReference type="RuleBase" id="RU362001"/>
    </source>
</evidence>
<evidence type="ECO:0000313" key="2">
    <source>
        <dbReference type="EMBL" id="MBB4675161.1"/>
    </source>
</evidence>
<dbReference type="Proteomes" id="UP000533598">
    <property type="component" value="Unassembled WGS sequence"/>
</dbReference>
<dbReference type="Gene3D" id="1.10.287.1060">
    <property type="entry name" value="ESAT-6-like"/>
    <property type="match status" value="1"/>
</dbReference>
<dbReference type="InterPro" id="IPR010310">
    <property type="entry name" value="T7SS_ESAT-6-like"/>
</dbReference>
<name>A0A7W7C609_9PSEU</name>
<proteinExistence type="inferred from homology"/>
<organism evidence="2 3">
    <name type="scientific">Crossiella cryophila</name>
    <dbReference type="NCBI Taxonomy" id="43355"/>
    <lineage>
        <taxon>Bacteria</taxon>
        <taxon>Bacillati</taxon>
        <taxon>Actinomycetota</taxon>
        <taxon>Actinomycetes</taxon>
        <taxon>Pseudonocardiales</taxon>
        <taxon>Pseudonocardiaceae</taxon>
        <taxon>Crossiella</taxon>
    </lineage>
</organism>
<dbReference type="RefSeq" id="WP_185001178.1">
    <property type="nucleotide sequence ID" value="NZ_BAAAUI010000026.1"/>
</dbReference>
<dbReference type="NCBIfam" id="TIGR03930">
    <property type="entry name" value="WXG100_ESAT6"/>
    <property type="match status" value="1"/>
</dbReference>
<accession>A0A7W7C609</accession>
<evidence type="ECO:0000313" key="3">
    <source>
        <dbReference type="Proteomes" id="UP000533598"/>
    </source>
</evidence>
<comment type="caution">
    <text evidence="2">The sequence shown here is derived from an EMBL/GenBank/DDBJ whole genome shotgun (WGS) entry which is preliminary data.</text>
</comment>
<dbReference type="AlphaFoldDB" id="A0A7W7C609"/>
<dbReference type="Pfam" id="PF06013">
    <property type="entry name" value="WXG100"/>
    <property type="match status" value="1"/>
</dbReference>
<dbReference type="InterPro" id="IPR036689">
    <property type="entry name" value="ESAT-6-like_sf"/>
</dbReference>